<dbReference type="Gene3D" id="3.40.50.2000">
    <property type="entry name" value="Glycogen Phosphorylase B"/>
    <property type="match status" value="1"/>
</dbReference>
<sequence>MSVARALYSTVLRLAQPLLRRKLARRGRTEPGYLTHVEERFGHYSQAPSQGWVWVHAVSLGETRAAGILIEALRAEWARRGWPFHLLLTHGTATGRAEGQRLLREGDVQVWQPWDTPAAVQRFLRQFRPALGLLMETEVWPNLVAACRSQGLPLALANARLNAKSLASAQRLRWLSEPAYQGFRAVWAQTEADAQRLRQLGAPVQAVLGNVKFDARPDPTQHSLGQSLAQRLWVERGQRVLLLASSREGEEALWLQALRQVPPLPGVQWLLVPRHPQRFDAVAALCAEAGLSVARRSQWSSQQPDDLPPVADVWLGDTLGDMALYYSLSRAALLGGSFEPLGGQNLIEAAACACPVLMGPHTFNFADAAALSEASGAAWRVADVPAALTLLAELLAQPERLQAASQAAQGFAAAHRGAAARTAHVAAELLLSQRLHSLAPRRL</sequence>
<comment type="catalytic activity">
    <reaction evidence="6 7">
        <text>lipid IVA (E. coli) + CMP-3-deoxy-beta-D-manno-octulosonate = alpha-Kdo-(2-&gt;6)-lipid IVA (E. coli) + CMP + H(+)</text>
        <dbReference type="Rhea" id="RHEA:28066"/>
        <dbReference type="ChEBI" id="CHEBI:15378"/>
        <dbReference type="ChEBI" id="CHEBI:58603"/>
        <dbReference type="ChEBI" id="CHEBI:60364"/>
        <dbReference type="ChEBI" id="CHEBI:60377"/>
        <dbReference type="ChEBI" id="CHEBI:85987"/>
        <dbReference type="EC" id="2.4.99.12"/>
    </reaction>
</comment>
<dbReference type="GO" id="GO:0016740">
    <property type="term" value="F:transferase activity"/>
    <property type="evidence" value="ECO:0007669"/>
    <property type="project" value="UniProtKB-KW"/>
</dbReference>
<evidence type="ECO:0000256" key="3">
    <source>
        <dbReference type="ARBA" id="ARBA00019077"/>
    </source>
</evidence>
<comment type="similarity">
    <text evidence="7">Belongs to the glycosyltransferase group 1 family.</text>
</comment>
<keyword evidence="7" id="KW-0472">Membrane</keyword>
<dbReference type="SUPFAM" id="SSF53756">
    <property type="entry name" value="UDP-Glycosyltransferase/glycogen phosphorylase"/>
    <property type="match status" value="1"/>
</dbReference>
<protein>
    <recommendedName>
        <fullName evidence="3 7">3-deoxy-D-manno-octulosonic acid transferase</fullName>
        <shortName evidence="7">Kdo transferase</shortName>
        <ecNumber evidence="2 7">2.4.99.12</ecNumber>
    </recommendedName>
    <alternativeName>
        <fullName evidence="5 7">Lipid IV(A) 3-deoxy-D-manno-octulosonic acid transferase</fullName>
    </alternativeName>
</protein>
<keyword evidence="7" id="KW-1003">Cell membrane</keyword>
<evidence type="ECO:0000256" key="4">
    <source>
        <dbReference type="ARBA" id="ARBA00022679"/>
    </source>
</evidence>
<dbReference type="PANTHER" id="PTHR42755:SF1">
    <property type="entry name" value="3-DEOXY-D-MANNO-OCTULOSONIC ACID TRANSFERASE, MITOCHONDRIAL-RELATED"/>
    <property type="match status" value="1"/>
</dbReference>
<evidence type="ECO:0000256" key="6">
    <source>
        <dbReference type="ARBA" id="ARBA00049183"/>
    </source>
</evidence>
<keyword evidence="4 7" id="KW-0808">Transferase</keyword>
<proteinExistence type="inferred from homology"/>
<dbReference type="InterPro" id="IPR039901">
    <property type="entry name" value="Kdotransferase"/>
</dbReference>
<name>A0ABT5MEL2_9BURK</name>
<evidence type="ECO:0000256" key="2">
    <source>
        <dbReference type="ARBA" id="ARBA00012621"/>
    </source>
</evidence>
<dbReference type="EC" id="2.4.99.12" evidence="2 7"/>
<keyword evidence="10" id="KW-1185">Reference proteome</keyword>
<comment type="pathway">
    <text evidence="1 7">Bacterial outer membrane biogenesis; LPS core biosynthesis.</text>
</comment>
<dbReference type="InterPro" id="IPR007507">
    <property type="entry name" value="Glycos_transf_N"/>
</dbReference>
<dbReference type="Pfam" id="PF04413">
    <property type="entry name" value="Glycos_transf_N"/>
    <property type="match status" value="1"/>
</dbReference>
<comment type="function">
    <text evidence="7">Involved in lipopolysaccharide (LPS) biosynthesis. Catalyzes the transfer of 3-deoxy-D-manno-octulosonate (Kdo) residue(s) from CMP-Kdo to lipid IV(A), the tetraacyldisaccharide-1,4'-bisphosphate precursor of lipid A.</text>
</comment>
<evidence type="ECO:0000313" key="9">
    <source>
        <dbReference type="EMBL" id="MDD0815017.1"/>
    </source>
</evidence>
<organism evidence="9 10">
    <name type="scientific">Curvibacter microcysteis</name>
    <dbReference type="NCBI Taxonomy" id="3026419"/>
    <lineage>
        <taxon>Bacteria</taxon>
        <taxon>Pseudomonadati</taxon>
        <taxon>Pseudomonadota</taxon>
        <taxon>Betaproteobacteria</taxon>
        <taxon>Burkholderiales</taxon>
        <taxon>Comamonadaceae</taxon>
        <taxon>Curvibacter</taxon>
    </lineage>
</organism>
<dbReference type="InterPro" id="IPR038107">
    <property type="entry name" value="Glycos_transf_N_sf"/>
</dbReference>
<dbReference type="EMBL" id="JAQSIO010000003">
    <property type="protein sequence ID" value="MDD0815017.1"/>
    <property type="molecule type" value="Genomic_DNA"/>
</dbReference>
<dbReference type="Proteomes" id="UP001528672">
    <property type="component" value="Unassembled WGS sequence"/>
</dbReference>
<evidence type="ECO:0000256" key="1">
    <source>
        <dbReference type="ARBA" id="ARBA00004713"/>
    </source>
</evidence>
<evidence type="ECO:0000256" key="5">
    <source>
        <dbReference type="ARBA" id="ARBA00031445"/>
    </source>
</evidence>
<evidence type="ECO:0000313" key="10">
    <source>
        <dbReference type="Proteomes" id="UP001528672"/>
    </source>
</evidence>
<gene>
    <name evidence="9" type="ORF">PSQ39_10280</name>
</gene>
<comment type="subcellular location">
    <subcellularLocation>
        <location evidence="7">Cell membrane</location>
    </subcellularLocation>
</comment>
<reference evidence="9 10" key="1">
    <citation type="submission" date="2023-02" db="EMBL/GenBank/DDBJ databases">
        <title>Bacterial whole genome sequence for Curvibacter sp. HBC28.</title>
        <authorList>
            <person name="Le V."/>
            <person name="Ko S.-R."/>
            <person name="Ahn C.-Y."/>
            <person name="Oh H.-M."/>
        </authorList>
    </citation>
    <scope>NUCLEOTIDE SEQUENCE [LARGE SCALE GENOMIC DNA]</scope>
    <source>
        <strain evidence="9 10">HBC28</strain>
    </source>
</reference>
<feature type="domain" description="3-deoxy-D-manno-octulosonic-acid transferase N-terminal" evidence="8">
    <location>
        <begin position="36"/>
        <end position="215"/>
    </location>
</feature>
<dbReference type="Gene3D" id="3.40.50.11720">
    <property type="entry name" value="3-Deoxy-D-manno-octulosonic-acid transferase, N-terminal domain"/>
    <property type="match status" value="1"/>
</dbReference>
<evidence type="ECO:0000259" key="8">
    <source>
        <dbReference type="Pfam" id="PF04413"/>
    </source>
</evidence>
<dbReference type="RefSeq" id="WP_273926680.1">
    <property type="nucleotide sequence ID" value="NZ_JAQSIO010000003.1"/>
</dbReference>
<keyword evidence="7" id="KW-0448">Lipopolysaccharide biosynthesis</keyword>
<accession>A0ABT5MEL2</accession>
<dbReference type="PANTHER" id="PTHR42755">
    <property type="entry name" value="3-DEOXY-MANNO-OCTULOSONATE CYTIDYLYLTRANSFERASE"/>
    <property type="match status" value="1"/>
</dbReference>
<comment type="caution">
    <text evidence="9">The sequence shown here is derived from an EMBL/GenBank/DDBJ whole genome shotgun (WGS) entry which is preliminary data.</text>
</comment>
<evidence type="ECO:0000256" key="7">
    <source>
        <dbReference type="RuleBase" id="RU365103"/>
    </source>
</evidence>